<dbReference type="Proteomes" id="UP000000582">
    <property type="component" value="Chromosome"/>
</dbReference>
<dbReference type="BioCyc" id="CORYNE:G18NG-11413-MONOMER"/>
<dbReference type="OrthoDB" id="5196735at2"/>
<dbReference type="AlphaFoldDB" id="Q8NPJ1"/>
<sequence>MVIKQSICSGGKPVHYHWRYNCSDNHIEETVEKIMDILKRKYVFNMLTEADAEALIEDRLELAERGRLTPEEHVKSISSQPQLDMFEIRWNDIFVRDQDPVSGIYSDGYSILMRLYYVEKSGCDWFLGLHAHEKEINTDDTITKHRQNTEIEIAVKLWDELSADGSPVD</sequence>
<dbReference type="KEGG" id="cgl:Cgl1821"/>
<dbReference type="eggNOG" id="ENOG50345D4">
    <property type="taxonomic scope" value="Bacteria"/>
</dbReference>
<accession>Q8NPJ1</accession>
<dbReference type="STRING" id="196627.cg2041"/>
<reference evidence="2" key="1">
    <citation type="journal article" date="2003" name="Appl. Microbiol. Biotechnol.">
        <title>The Corynebacterium glutamicum genome: features and impacts on biotechnological processes.</title>
        <authorList>
            <person name="Ikeda M."/>
            <person name="Nakagawa S."/>
        </authorList>
    </citation>
    <scope>NUCLEOTIDE SEQUENCE [LARGE SCALE GENOMIC DNA]</scope>
    <source>
        <strain evidence="2">ATCC 13032 / DSM 20300 / BCRC 11384 / JCM 1318 / LMG 3730 / NCIMB 10025</strain>
    </source>
</reference>
<evidence type="ECO:0000313" key="2">
    <source>
        <dbReference type="Proteomes" id="UP000000582"/>
    </source>
</evidence>
<evidence type="ECO:0000313" key="1">
    <source>
        <dbReference type="EMBL" id="BAB99214.1"/>
    </source>
</evidence>
<dbReference type="GeneID" id="1019778"/>
<dbReference type="PATRIC" id="fig|196627.13.peg.1763"/>
<name>Q8NPJ1_CORGL</name>
<dbReference type="KEGG" id="cgb:cg2041"/>
<dbReference type="EMBL" id="BA000036">
    <property type="protein sequence ID" value="BAB99214.1"/>
    <property type="molecule type" value="Genomic_DNA"/>
</dbReference>
<accession>Q6M4F9</accession>
<keyword evidence="2" id="KW-1185">Reference proteome</keyword>
<protein>
    <submittedName>
        <fullName evidence="1">Uncharacterized protein</fullName>
    </submittedName>
</protein>
<gene>
    <name evidence="1" type="ordered locus">Cgl1821</name>
</gene>
<dbReference type="HOGENOM" id="CLU_134289_0_0_11"/>
<organism evidence="1 2">
    <name type="scientific">Corynebacterium glutamicum (strain ATCC 13032 / DSM 20300 / JCM 1318 / BCRC 11384 / CCUG 27702 / LMG 3730 / NBRC 12168 / NCIMB 10025 / NRRL B-2784 / 534)</name>
    <dbReference type="NCBI Taxonomy" id="196627"/>
    <lineage>
        <taxon>Bacteria</taxon>
        <taxon>Bacillati</taxon>
        <taxon>Actinomycetota</taxon>
        <taxon>Actinomycetes</taxon>
        <taxon>Mycobacteriales</taxon>
        <taxon>Corynebacteriaceae</taxon>
        <taxon>Corynebacterium</taxon>
    </lineage>
</organism>
<proteinExistence type="predicted"/>
<dbReference type="RefSeq" id="WP_011265821.1">
    <property type="nucleotide sequence ID" value="NC_003450.3"/>
</dbReference>